<dbReference type="Proteomes" id="UP000499080">
    <property type="component" value="Unassembled WGS sequence"/>
</dbReference>
<keyword evidence="2" id="KW-1185">Reference proteome</keyword>
<protein>
    <submittedName>
        <fullName evidence="1">Uncharacterized protein</fullName>
    </submittedName>
</protein>
<name>A0A4Y2U5Y7_ARAVE</name>
<dbReference type="EMBL" id="BGPR01033184">
    <property type="protein sequence ID" value="GBO07040.1"/>
    <property type="molecule type" value="Genomic_DNA"/>
</dbReference>
<gene>
    <name evidence="1" type="ORF">AVEN_150296_1</name>
</gene>
<sequence length="136" mass="16457">MIETRKALLRNLLSDNQKFKFSKICDSREYIIDYLDDELHKLSCTDRKESSAEAEAILEHLKVLTNRFFNDINRWTQSLQIDFKWLSDSLYNCDPLHTDIWWKMMNQSNDYHNLLTIMHSRFEKVIDMFVYIVELL</sequence>
<evidence type="ECO:0000313" key="2">
    <source>
        <dbReference type="Proteomes" id="UP000499080"/>
    </source>
</evidence>
<dbReference type="AlphaFoldDB" id="A0A4Y2U5Y7"/>
<reference evidence="1 2" key="1">
    <citation type="journal article" date="2019" name="Sci. Rep.">
        <title>Orb-weaving spider Araneus ventricosus genome elucidates the spidroin gene catalogue.</title>
        <authorList>
            <person name="Kono N."/>
            <person name="Nakamura H."/>
            <person name="Ohtoshi R."/>
            <person name="Moran D.A.P."/>
            <person name="Shinohara A."/>
            <person name="Yoshida Y."/>
            <person name="Fujiwara M."/>
            <person name="Mori M."/>
            <person name="Tomita M."/>
            <person name="Arakawa K."/>
        </authorList>
    </citation>
    <scope>NUCLEOTIDE SEQUENCE [LARGE SCALE GENOMIC DNA]</scope>
</reference>
<comment type="caution">
    <text evidence="1">The sequence shown here is derived from an EMBL/GenBank/DDBJ whole genome shotgun (WGS) entry which is preliminary data.</text>
</comment>
<proteinExistence type="predicted"/>
<organism evidence="1 2">
    <name type="scientific">Araneus ventricosus</name>
    <name type="common">Orbweaver spider</name>
    <name type="synonym">Epeira ventricosa</name>
    <dbReference type="NCBI Taxonomy" id="182803"/>
    <lineage>
        <taxon>Eukaryota</taxon>
        <taxon>Metazoa</taxon>
        <taxon>Ecdysozoa</taxon>
        <taxon>Arthropoda</taxon>
        <taxon>Chelicerata</taxon>
        <taxon>Arachnida</taxon>
        <taxon>Araneae</taxon>
        <taxon>Araneomorphae</taxon>
        <taxon>Entelegynae</taxon>
        <taxon>Araneoidea</taxon>
        <taxon>Araneidae</taxon>
        <taxon>Araneus</taxon>
    </lineage>
</organism>
<evidence type="ECO:0000313" key="1">
    <source>
        <dbReference type="EMBL" id="GBO07040.1"/>
    </source>
</evidence>
<accession>A0A4Y2U5Y7</accession>